<keyword evidence="3" id="KW-1185">Reference proteome</keyword>
<dbReference type="Gene3D" id="2.40.50.180">
    <property type="entry name" value="CheA-289, Domain 4"/>
    <property type="match status" value="1"/>
</dbReference>
<dbReference type="PANTHER" id="PTHR22617:SF41">
    <property type="entry name" value="CHEMOTAXIS SIGNAL TRANSDUCTION SYSTEM ADAPTOR PROTEIN CHEW"/>
    <property type="match status" value="1"/>
</dbReference>
<dbReference type="Pfam" id="PF01584">
    <property type="entry name" value="CheW"/>
    <property type="match status" value="1"/>
</dbReference>
<protein>
    <submittedName>
        <fullName evidence="2">Chemotaxis protein CheW</fullName>
    </submittedName>
</protein>
<gene>
    <name evidence="2" type="ORF">PRZ03_08490</name>
</gene>
<sequence>MSRSTREAPADRLRGAIAEQAAAGPMCQMLRLAVGHETLVVPIEAVREILEVGRMTPLPQTPDFVRGVMNLRGAVVPVIDLSARFGFGPTVIGRRSAIIVVEAKGDDDFDRLIAGVLVDAVFEVLDVDSKRIEPVPSLGVGVAGEFLAGMVNVASGYAALLNLDQVLSPVALSALIADAQLA</sequence>
<dbReference type="PROSITE" id="PS50851">
    <property type="entry name" value="CHEW"/>
    <property type="match status" value="1"/>
</dbReference>
<feature type="domain" description="CheW-like" evidence="1">
    <location>
        <begin position="26"/>
        <end position="172"/>
    </location>
</feature>
<dbReference type="SMART" id="SM00260">
    <property type="entry name" value="CheW"/>
    <property type="match status" value="1"/>
</dbReference>
<accession>A0ABT5KCF3</accession>
<dbReference type="RefSeq" id="WP_263533770.1">
    <property type="nucleotide sequence ID" value="NZ_JAQQXT010000004.1"/>
</dbReference>
<dbReference type="PANTHER" id="PTHR22617">
    <property type="entry name" value="CHEMOTAXIS SENSOR HISTIDINE KINASE-RELATED"/>
    <property type="match status" value="1"/>
</dbReference>
<dbReference type="InterPro" id="IPR002545">
    <property type="entry name" value="CheW-lke_dom"/>
</dbReference>
<evidence type="ECO:0000313" key="3">
    <source>
        <dbReference type="Proteomes" id="UP001221189"/>
    </source>
</evidence>
<evidence type="ECO:0000259" key="1">
    <source>
        <dbReference type="PROSITE" id="PS50851"/>
    </source>
</evidence>
<dbReference type="InterPro" id="IPR039315">
    <property type="entry name" value="CheW"/>
</dbReference>
<dbReference type="Gene3D" id="2.30.30.40">
    <property type="entry name" value="SH3 Domains"/>
    <property type="match status" value="1"/>
</dbReference>
<proteinExistence type="predicted"/>
<dbReference type="SUPFAM" id="SSF50341">
    <property type="entry name" value="CheW-like"/>
    <property type="match status" value="1"/>
</dbReference>
<comment type="caution">
    <text evidence="2">The sequence shown here is derived from an EMBL/GenBank/DDBJ whole genome shotgun (WGS) entry which is preliminary data.</text>
</comment>
<evidence type="ECO:0000313" key="2">
    <source>
        <dbReference type="EMBL" id="MDC8771611.1"/>
    </source>
</evidence>
<name>A0ABT5KCF3_9BURK</name>
<organism evidence="2 3">
    <name type="scientific">Roseateles albus</name>
    <dbReference type="NCBI Taxonomy" id="2987525"/>
    <lineage>
        <taxon>Bacteria</taxon>
        <taxon>Pseudomonadati</taxon>
        <taxon>Pseudomonadota</taxon>
        <taxon>Betaproteobacteria</taxon>
        <taxon>Burkholderiales</taxon>
        <taxon>Sphaerotilaceae</taxon>
        <taxon>Roseateles</taxon>
    </lineage>
</organism>
<dbReference type="Proteomes" id="UP001221189">
    <property type="component" value="Unassembled WGS sequence"/>
</dbReference>
<dbReference type="InterPro" id="IPR036061">
    <property type="entry name" value="CheW-like_dom_sf"/>
</dbReference>
<dbReference type="EMBL" id="JAQQXT010000004">
    <property type="protein sequence ID" value="MDC8771611.1"/>
    <property type="molecule type" value="Genomic_DNA"/>
</dbReference>
<reference evidence="2 3" key="1">
    <citation type="submission" date="2022-10" db="EMBL/GenBank/DDBJ databases">
        <title>Paucibacter sp. hw1 Genome sequencing.</title>
        <authorList>
            <person name="Park S."/>
        </authorList>
    </citation>
    <scope>NUCLEOTIDE SEQUENCE [LARGE SCALE GENOMIC DNA]</scope>
    <source>
        <strain evidence="3">hw1</strain>
    </source>
</reference>